<dbReference type="InterPro" id="IPR036634">
    <property type="entry name" value="PRD_sf"/>
</dbReference>
<feature type="domain" description="PRD" evidence="8">
    <location>
        <begin position="300"/>
        <end position="407"/>
    </location>
</feature>
<accession>A0A2N9K8D4</accession>
<dbReference type="PANTHER" id="PTHR30185:SF18">
    <property type="entry name" value="TRANSCRIPTIONAL REGULATOR MTLR"/>
    <property type="match status" value="1"/>
</dbReference>
<dbReference type="InterPro" id="IPR016152">
    <property type="entry name" value="PTrfase/Anion_transptr"/>
</dbReference>
<dbReference type="InterPro" id="IPR011608">
    <property type="entry name" value="PRD"/>
</dbReference>
<dbReference type="GO" id="GO:0008982">
    <property type="term" value="F:protein-N(PI)-phosphohistidine-sugar phosphotransferase activity"/>
    <property type="evidence" value="ECO:0007669"/>
    <property type="project" value="InterPro"/>
</dbReference>
<feature type="domain" description="PTS EIIB type-2" evidence="7">
    <location>
        <begin position="410"/>
        <end position="502"/>
    </location>
</feature>
<dbReference type="InterPro" id="IPR002178">
    <property type="entry name" value="PTS_EIIA_type-2_dom"/>
</dbReference>
<evidence type="ECO:0000256" key="3">
    <source>
        <dbReference type="ARBA" id="ARBA00023015"/>
    </source>
</evidence>
<reference evidence="10 11" key="2">
    <citation type="submission" date="2018-02" db="EMBL/GenBank/DDBJ databases">
        <authorList>
            <person name="Cohen D.B."/>
            <person name="Kent A.D."/>
        </authorList>
    </citation>
    <scope>NUCLEOTIDE SEQUENCE [LARGE SCALE GENOMIC DNA]</scope>
    <source>
        <strain evidence="10 11">CECT 9216</strain>
    </source>
</reference>
<dbReference type="SUPFAM" id="SSF46785">
    <property type="entry name" value="Winged helix' DNA-binding domain"/>
    <property type="match status" value="1"/>
</dbReference>
<evidence type="ECO:0000256" key="1">
    <source>
        <dbReference type="ARBA" id="ARBA00022679"/>
    </source>
</evidence>
<evidence type="ECO:0000259" key="6">
    <source>
        <dbReference type="PROSITE" id="PS51094"/>
    </source>
</evidence>
<dbReference type="EMBL" id="OKQR01000001">
    <property type="protein sequence ID" value="SPD91613.1"/>
    <property type="molecule type" value="Genomic_DNA"/>
</dbReference>
<dbReference type="Gene3D" id="3.40.50.2300">
    <property type="match status" value="1"/>
</dbReference>
<keyword evidence="2" id="KW-0677">Repeat</keyword>
<keyword evidence="1" id="KW-0808">Transferase</keyword>
<evidence type="ECO:0000313" key="12">
    <source>
        <dbReference type="Proteomes" id="UP000239237"/>
    </source>
</evidence>
<evidence type="ECO:0000256" key="2">
    <source>
        <dbReference type="ARBA" id="ARBA00022737"/>
    </source>
</evidence>
<dbReference type="PROSITE" id="PS51099">
    <property type="entry name" value="PTS_EIIB_TYPE_2"/>
    <property type="match status" value="1"/>
</dbReference>
<dbReference type="InterPro" id="IPR036390">
    <property type="entry name" value="WH_DNA-bd_sf"/>
</dbReference>
<dbReference type="InterPro" id="IPR036388">
    <property type="entry name" value="WH-like_DNA-bd_sf"/>
</dbReference>
<keyword evidence="4" id="KW-0010">Activator</keyword>
<dbReference type="InterPro" id="IPR036095">
    <property type="entry name" value="PTS_EIIB-like_sf"/>
</dbReference>
<dbReference type="SUPFAM" id="SSF55804">
    <property type="entry name" value="Phoshotransferase/anion transport protein"/>
    <property type="match status" value="1"/>
</dbReference>
<dbReference type="Pfam" id="PF08279">
    <property type="entry name" value="HTH_11"/>
    <property type="match status" value="1"/>
</dbReference>
<dbReference type="InterPro" id="IPR013011">
    <property type="entry name" value="PTS_EIIB_2"/>
</dbReference>
<dbReference type="Pfam" id="PF00359">
    <property type="entry name" value="PTS_EIIA_2"/>
    <property type="match status" value="1"/>
</dbReference>
<evidence type="ECO:0000313" key="10">
    <source>
        <dbReference type="EMBL" id="SPE06853.1"/>
    </source>
</evidence>
<name>A0A2N9K8D4_9LACO</name>
<dbReference type="PANTHER" id="PTHR30185">
    <property type="entry name" value="CRYPTIC BETA-GLUCOSIDE BGL OPERON ANTITERMINATOR"/>
    <property type="match status" value="1"/>
</dbReference>
<keyword evidence="12" id="KW-1185">Reference proteome</keyword>
<gene>
    <name evidence="10" type="primary">licR</name>
    <name evidence="9" type="ORF">LES8486_00597</name>
    <name evidence="10" type="ORF">LES9216_00744</name>
</gene>
<dbReference type="EMBL" id="OKQU01000001">
    <property type="protein sequence ID" value="SPE06853.1"/>
    <property type="molecule type" value="Genomic_DNA"/>
</dbReference>
<dbReference type="PROSITE" id="PS51094">
    <property type="entry name" value="PTS_EIIA_TYPE_2"/>
    <property type="match status" value="1"/>
</dbReference>
<keyword evidence="5" id="KW-0804">Transcription</keyword>
<dbReference type="InterPro" id="IPR007737">
    <property type="entry name" value="Mga_HTH"/>
</dbReference>
<evidence type="ECO:0000256" key="4">
    <source>
        <dbReference type="ARBA" id="ARBA00023159"/>
    </source>
</evidence>
<evidence type="ECO:0000313" key="9">
    <source>
        <dbReference type="EMBL" id="SPD91613.1"/>
    </source>
</evidence>
<dbReference type="GO" id="GO:0009401">
    <property type="term" value="P:phosphoenolpyruvate-dependent sugar phosphotransferase system"/>
    <property type="evidence" value="ECO:0007669"/>
    <property type="project" value="InterPro"/>
</dbReference>
<dbReference type="Gene3D" id="3.40.930.10">
    <property type="entry name" value="Mannitol-specific EII, Chain A"/>
    <property type="match status" value="1"/>
</dbReference>
<keyword evidence="3" id="KW-0805">Transcription regulation</keyword>
<dbReference type="PROSITE" id="PS51372">
    <property type="entry name" value="PRD_2"/>
    <property type="match status" value="1"/>
</dbReference>
<dbReference type="AlphaFoldDB" id="A0A2N9K8D4"/>
<dbReference type="CDD" id="cd05568">
    <property type="entry name" value="PTS_IIB_bgl_like"/>
    <property type="match status" value="1"/>
</dbReference>
<dbReference type="Proteomes" id="UP000237923">
    <property type="component" value="Unassembled WGS sequence"/>
</dbReference>
<dbReference type="InterPro" id="IPR050661">
    <property type="entry name" value="BglG_antiterminators"/>
</dbReference>
<sequence>MYDKGRVMMRKKERDLLIYLVDNSDRFVTSEELSTLLSLTPRTIRNYIKILKETLVSQGAQLDAKPSLGYRLHISHPVTFDLFLNKNYELSQWLINEDSNNISDRQKYILNKLVIENQKFLIEDLAEKLFVTRTTLSKDLSIIRKVLMPYQISVESKANIGVFITGLERDKRHFILDYFFSHSENSIQHYMKNKSFFKAISFDQITIIVLDECREAGIHLTDFTIQNIVLYIALSVQRLKCGFELQAVQVDINPEIRNVRDVARKIFSRIESGLSLKFPKSEVDYLTIQLMAQGKNINIQNDGPLQRDLDMILRRIELETDYPVTKDYALKKNIIEHLKPMVVRLEQGIQLKNPLLQEIKTNYLSEFMDTKRYIKWSPYLSQFDINDDEVAYLALHLMAAAEKYKNLNKPRALIICATGYGSAQLLNNRVEKEFGMYLNIVDIKGYYEVDDTALSNVNLIISAIDLSTRVFKVPVIQVSIFLTEADVQKINEFLDNEQIRNKYIAVEKKQPNNSVLNHFDQFIDQSSFKIWQVSPHRKELLQELTNMLMFNEPTELKHEFLEQIDQREQLSSIVFSDTIAVPHPAMPMSRVPKIAIGIIPNGVRWSDEYPSIRLVFLLSPSYRSNKGLTETTQAIVKFTENTEEQRRLVASKNFSEFRHNFLLMMKGGKYI</sequence>
<dbReference type="Pfam" id="PF00874">
    <property type="entry name" value="PRD"/>
    <property type="match status" value="2"/>
</dbReference>
<feature type="domain" description="PTS EIIA type-2" evidence="6">
    <location>
        <begin position="521"/>
        <end position="668"/>
    </location>
</feature>
<evidence type="ECO:0000259" key="8">
    <source>
        <dbReference type="PROSITE" id="PS51372"/>
    </source>
</evidence>
<dbReference type="SUPFAM" id="SSF63520">
    <property type="entry name" value="PTS-regulatory domain, PRD"/>
    <property type="match status" value="2"/>
</dbReference>
<evidence type="ECO:0000256" key="5">
    <source>
        <dbReference type="ARBA" id="ARBA00023163"/>
    </source>
</evidence>
<protein>
    <submittedName>
        <fullName evidence="9 10">LicABCH operon regulator</fullName>
    </submittedName>
</protein>
<proteinExistence type="predicted"/>
<dbReference type="Proteomes" id="UP000239237">
    <property type="component" value="Unassembled WGS sequence"/>
</dbReference>
<evidence type="ECO:0000259" key="7">
    <source>
        <dbReference type="PROSITE" id="PS51099"/>
    </source>
</evidence>
<dbReference type="Pfam" id="PF05043">
    <property type="entry name" value="Mga"/>
    <property type="match status" value="1"/>
</dbReference>
<dbReference type="Gene3D" id="1.10.10.10">
    <property type="entry name" value="Winged helix-like DNA-binding domain superfamily/Winged helix DNA-binding domain"/>
    <property type="match status" value="2"/>
</dbReference>
<dbReference type="Gene3D" id="1.10.1790.10">
    <property type="entry name" value="PRD domain"/>
    <property type="match status" value="2"/>
</dbReference>
<evidence type="ECO:0000313" key="11">
    <source>
        <dbReference type="Proteomes" id="UP000237923"/>
    </source>
</evidence>
<dbReference type="SUPFAM" id="SSF52794">
    <property type="entry name" value="PTS system IIB component-like"/>
    <property type="match status" value="1"/>
</dbReference>
<reference evidence="9 12" key="1">
    <citation type="submission" date="2018-02" db="EMBL/GenBank/DDBJ databases">
        <authorList>
            <person name="Rodrigo-Torres L."/>
            <person name="Arahal R. D."/>
            <person name="Lucena T."/>
        </authorList>
    </citation>
    <scope>NUCLEOTIDE SEQUENCE [LARGE SCALE GENOMIC DNA]</scope>
    <source>
        <strain evidence="9 12">CECT 8486</strain>
    </source>
</reference>
<dbReference type="InterPro" id="IPR013196">
    <property type="entry name" value="HTH_11"/>
</dbReference>
<dbReference type="GO" id="GO:0006355">
    <property type="term" value="P:regulation of DNA-templated transcription"/>
    <property type="evidence" value="ECO:0007669"/>
    <property type="project" value="InterPro"/>
</dbReference>
<organism evidence="10 11">
    <name type="scientific">Leuconostoc suionicum</name>
    <dbReference type="NCBI Taxonomy" id="1511761"/>
    <lineage>
        <taxon>Bacteria</taxon>
        <taxon>Bacillati</taxon>
        <taxon>Bacillota</taxon>
        <taxon>Bacilli</taxon>
        <taxon>Lactobacillales</taxon>
        <taxon>Lactobacillaceae</taxon>
        <taxon>Leuconostoc</taxon>
    </lineage>
</organism>